<feature type="transmembrane region" description="Helical" evidence="8">
    <location>
        <begin position="300"/>
        <end position="324"/>
    </location>
</feature>
<dbReference type="InterPro" id="IPR013126">
    <property type="entry name" value="Hsp_70_fam"/>
</dbReference>
<dbReference type="InterPro" id="IPR013587">
    <property type="entry name" value="Nitrate/nitrite_sensing"/>
</dbReference>
<evidence type="ECO:0000256" key="3">
    <source>
        <dbReference type="ARBA" id="ARBA00022741"/>
    </source>
</evidence>
<dbReference type="Gene3D" id="6.10.250.780">
    <property type="match status" value="1"/>
</dbReference>
<feature type="signal peptide" evidence="9">
    <location>
        <begin position="1"/>
        <end position="21"/>
    </location>
</feature>
<dbReference type="CDD" id="cd07302">
    <property type="entry name" value="CHD"/>
    <property type="match status" value="1"/>
</dbReference>
<dbReference type="InterPro" id="IPR043129">
    <property type="entry name" value="ATPase_NBD"/>
</dbReference>
<keyword evidence="8" id="KW-1133">Transmembrane helix</keyword>
<keyword evidence="6" id="KW-0141">cGMP biosynthesis</keyword>
<dbReference type="GO" id="GO:0140662">
    <property type="term" value="F:ATP-dependent protein folding chaperone"/>
    <property type="evidence" value="ECO:0007669"/>
    <property type="project" value="InterPro"/>
</dbReference>
<evidence type="ECO:0000313" key="11">
    <source>
        <dbReference type="EMBL" id="KAK3099718.1"/>
    </source>
</evidence>
<evidence type="ECO:0000256" key="2">
    <source>
        <dbReference type="ARBA" id="ARBA00012202"/>
    </source>
</evidence>
<sequence>MSKMLVTALIPIVVLIGLTGSDFIADIGSYRDAIEIRSAISFSTELGMFLRYLQRERDMSALYVSAIGPETKAFLLRRYPETDFAIENLSAWPVRTGNKRHEFQTRDRFMTFLNRHRYQLDTTTRTAQDEIIFYTDLIEIFIGWLYDAISEARSGSIWKSLVAYQEIIVASEYIGRERGLGVTFYALGGFKTRDDYLLFVEAQDIANVTFTSCRRYSQIAFDVYDTEVRKKEEILRPIRDMRYQIRSNNSSAPNGSLEMADWWFENMSIYQDIVRDAQKKIALNLDRILEQRALEDLRSIILISCIFGAILVICPIIILAVYYLTSQIQKYSINIANRTKDLKKEKQRTDTLLYQMLPKSIAEKLKMNEQVAAEQFPQATIFFSDIVGFTQISSQSSPLQVVDMLNSLYLCFDRRIEMYDVYKVETIGDAYMVVSGVPRQNGVRHAAEIGTMALDLVRRVRRMDIPHQPGTKFKLRIGCHSGPVVAGVVGSKMPRYCLFGETVSVASKMESLGKANKVHISESTYELLAPLGEFTVEERTDGLAKFNRSAMPKEPILVAAIDFGTTFSGYAFSFRHEYQRDPLKISANNWIAGSQALISLKTPTTILLKSDQTFHSFGYEAENEYSILAENGEHAGWYYFRRFKMLLHQNKSLKRTTTIKDVNDKEMPAQTIFTLAIKYLKDHLMTSIHQRVVGMDDDLIRWVVTVPAIWDEGAKQFMREAAVKAGIKTNQLFLALEPEAASIYCNHVPLEMQSSTKGKLEASTFKPGVKYMVLDLGGGTADITVHEVRGNNSLREIHKATGGAWGGTKVDSAFYQFLVKLFGNDVLIELKDKCMDDYLGIIRDFETKKRTIKPDMEGKIAIKVPFQLFEIFKTHSEETLAEALPNTSFSKSVALRADKLVIQCEIFKQFFTDAVDGIVDHVKDILKQFEETEIKKVLLVGGFSESPMVLQKLKSVLPNQRIIAPQDPGLAVLKGAVLFGHDPTVISSRISRYTYGFELKMPFERGVHPEIYKVVDKGKTFCNYVFDVCVNVGDEVPIGHTVKRTYIPDEDDARYGLPLYRTGNRSPTFTRSGATEKLGAVKIRMPNGGWPEESRLHVVMEFGWTEITRATTVTAKDEHGEDLKQDHGAVAIAEYTYITETTDNTPNTTDYTTKTAENTSKTTDNTTKTTDNTTKTTYNTGKITDNTGKTSQIKKSNKYGRHVHTRGVARQY</sequence>
<keyword evidence="12" id="KW-1185">Reference proteome</keyword>
<evidence type="ECO:0000256" key="8">
    <source>
        <dbReference type="SAM" id="Phobius"/>
    </source>
</evidence>
<dbReference type="GO" id="GO:0004383">
    <property type="term" value="F:guanylate cyclase activity"/>
    <property type="evidence" value="ECO:0007669"/>
    <property type="project" value="UniProtKB-EC"/>
</dbReference>
<dbReference type="PANTHER" id="PTHR14187:SF5">
    <property type="entry name" value="HEAT SHOCK 70 KDA PROTEIN 12A"/>
    <property type="match status" value="1"/>
</dbReference>
<dbReference type="EC" id="4.6.1.2" evidence="2"/>
<organism evidence="11 12">
    <name type="scientific">Pinctada imbricata</name>
    <name type="common">Atlantic pearl-oyster</name>
    <name type="synonym">Pinctada martensii</name>
    <dbReference type="NCBI Taxonomy" id="66713"/>
    <lineage>
        <taxon>Eukaryota</taxon>
        <taxon>Metazoa</taxon>
        <taxon>Spiralia</taxon>
        <taxon>Lophotrochozoa</taxon>
        <taxon>Mollusca</taxon>
        <taxon>Bivalvia</taxon>
        <taxon>Autobranchia</taxon>
        <taxon>Pteriomorphia</taxon>
        <taxon>Pterioida</taxon>
        <taxon>Pterioidea</taxon>
        <taxon>Pteriidae</taxon>
        <taxon>Pinctada</taxon>
    </lineage>
</organism>
<dbReference type="InterPro" id="IPR011645">
    <property type="entry name" value="HNOB_dom_associated"/>
</dbReference>
<evidence type="ECO:0000256" key="7">
    <source>
        <dbReference type="SAM" id="MobiDB-lite"/>
    </source>
</evidence>
<evidence type="ECO:0000256" key="1">
    <source>
        <dbReference type="ARBA" id="ARBA00007381"/>
    </source>
</evidence>
<feature type="region of interest" description="Disordered" evidence="7">
    <location>
        <begin position="1145"/>
        <end position="1177"/>
    </location>
</feature>
<feature type="domain" description="Guanylate cyclase" evidence="10">
    <location>
        <begin position="380"/>
        <end position="510"/>
    </location>
</feature>
<evidence type="ECO:0000256" key="9">
    <source>
        <dbReference type="SAM" id="SignalP"/>
    </source>
</evidence>
<dbReference type="Pfam" id="PF07701">
    <property type="entry name" value="HNOBA"/>
    <property type="match status" value="1"/>
</dbReference>
<evidence type="ECO:0000313" key="12">
    <source>
        <dbReference type="Proteomes" id="UP001186944"/>
    </source>
</evidence>
<accession>A0AA88YHW6</accession>
<comment type="caution">
    <text evidence="11">The sequence shown here is derived from an EMBL/GenBank/DDBJ whole genome shotgun (WGS) entry which is preliminary data.</text>
</comment>
<gene>
    <name evidence="11" type="ORF">FSP39_008541</name>
</gene>
<evidence type="ECO:0000256" key="4">
    <source>
        <dbReference type="ARBA" id="ARBA00022840"/>
    </source>
</evidence>
<evidence type="ECO:0000256" key="6">
    <source>
        <dbReference type="ARBA" id="ARBA00023293"/>
    </source>
</evidence>
<reference evidence="11" key="1">
    <citation type="submission" date="2019-08" db="EMBL/GenBank/DDBJ databases">
        <title>The improved chromosome-level genome for the pearl oyster Pinctada fucata martensii using PacBio sequencing and Hi-C.</title>
        <authorList>
            <person name="Zheng Z."/>
        </authorList>
    </citation>
    <scope>NUCLEOTIDE SEQUENCE</scope>
    <source>
        <strain evidence="11">ZZ-2019</strain>
        <tissue evidence="11">Adductor muscle</tissue>
    </source>
</reference>
<dbReference type="CDD" id="cd10229">
    <property type="entry name" value="ASKHA_NBD_HSP70_HSPA12"/>
    <property type="match status" value="1"/>
</dbReference>
<dbReference type="PANTHER" id="PTHR14187">
    <property type="entry name" value="ALPHA KINASE/ELONGATION FACTOR 2 KINASE"/>
    <property type="match status" value="1"/>
</dbReference>
<dbReference type="SMART" id="SM00044">
    <property type="entry name" value="CYCc"/>
    <property type="match status" value="1"/>
</dbReference>
<keyword evidence="4" id="KW-0067">ATP-binding</keyword>
<dbReference type="Pfam" id="PF00012">
    <property type="entry name" value="HSP70"/>
    <property type="match status" value="1"/>
</dbReference>
<keyword evidence="9" id="KW-0732">Signal</keyword>
<dbReference type="GO" id="GO:0005524">
    <property type="term" value="F:ATP binding"/>
    <property type="evidence" value="ECO:0007669"/>
    <property type="project" value="UniProtKB-KW"/>
</dbReference>
<keyword evidence="8" id="KW-0472">Membrane</keyword>
<keyword evidence="8" id="KW-0812">Transmembrane</keyword>
<dbReference type="GO" id="GO:0035556">
    <property type="term" value="P:intracellular signal transduction"/>
    <property type="evidence" value="ECO:0007669"/>
    <property type="project" value="InterPro"/>
</dbReference>
<dbReference type="AlphaFoldDB" id="A0AA88YHW6"/>
<dbReference type="SUPFAM" id="SSF55073">
    <property type="entry name" value="Nucleotide cyclase"/>
    <property type="match status" value="1"/>
</dbReference>
<name>A0AA88YHW6_PINIB</name>
<dbReference type="Gene3D" id="3.30.70.1230">
    <property type="entry name" value="Nucleotide cyclase"/>
    <property type="match status" value="1"/>
</dbReference>
<dbReference type="Gene3D" id="3.30.420.40">
    <property type="match status" value="2"/>
</dbReference>
<proteinExistence type="inferred from homology"/>
<dbReference type="InterPro" id="IPR029787">
    <property type="entry name" value="Nucleotide_cyclase"/>
</dbReference>
<protein>
    <recommendedName>
        <fullName evidence="2">guanylate cyclase</fullName>
        <ecNumber evidence="2">4.6.1.2</ecNumber>
    </recommendedName>
</protein>
<evidence type="ECO:0000259" key="10">
    <source>
        <dbReference type="PROSITE" id="PS50125"/>
    </source>
</evidence>
<evidence type="ECO:0000256" key="5">
    <source>
        <dbReference type="ARBA" id="ARBA00023239"/>
    </source>
</evidence>
<dbReference type="InterPro" id="IPR001054">
    <property type="entry name" value="A/G_cyclase"/>
</dbReference>
<feature type="chain" id="PRO_5041697719" description="guanylate cyclase" evidence="9">
    <location>
        <begin position="22"/>
        <end position="1212"/>
    </location>
</feature>
<comment type="similarity">
    <text evidence="1">Belongs to the heat shock protein 70 family.</text>
</comment>
<keyword evidence="3" id="KW-0547">Nucleotide-binding</keyword>
<dbReference type="Pfam" id="PF08376">
    <property type="entry name" value="NIT"/>
    <property type="match status" value="1"/>
</dbReference>
<dbReference type="EMBL" id="VSWD01000006">
    <property type="protein sequence ID" value="KAK3099718.1"/>
    <property type="molecule type" value="Genomic_DNA"/>
</dbReference>
<dbReference type="Pfam" id="PF00211">
    <property type="entry name" value="Guanylate_cyc"/>
    <property type="match status" value="1"/>
</dbReference>
<keyword evidence="5" id="KW-0456">Lyase</keyword>
<dbReference type="Proteomes" id="UP001186944">
    <property type="component" value="Unassembled WGS sequence"/>
</dbReference>
<dbReference type="FunFam" id="3.30.70.1230:FF:000015">
    <property type="entry name" value="Guanylate cyclase"/>
    <property type="match status" value="1"/>
</dbReference>
<dbReference type="PROSITE" id="PS50125">
    <property type="entry name" value="GUANYLATE_CYCLASE_2"/>
    <property type="match status" value="1"/>
</dbReference>
<dbReference type="SUPFAM" id="SSF53067">
    <property type="entry name" value="Actin-like ATPase domain"/>
    <property type="match status" value="2"/>
</dbReference>